<dbReference type="InterPro" id="IPR000608">
    <property type="entry name" value="UBC"/>
</dbReference>
<comment type="caution">
    <text evidence="2">The sequence shown here is derived from an EMBL/GenBank/DDBJ whole genome shotgun (WGS) entry which is preliminary data.</text>
</comment>
<gene>
    <name evidence="2" type="ORF">GBAR_LOCUS20446</name>
</gene>
<dbReference type="AlphaFoldDB" id="A0AA35SUP9"/>
<dbReference type="EMBL" id="CASHTH010002873">
    <property type="protein sequence ID" value="CAI8036500.1"/>
    <property type="molecule type" value="Genomic_DNA"/>
</dbReference>
<sequence length="175" mass="19471">MASGERVVSMKRLKREYGKLSQGPPAGVSISLPSDTDLYVWEALLSGPVDSVYKGGLFKVRVCVPVYSFLTQSLRENYPVKPPEVHFVAPFPYHLNVSQKSGQVCLGLLGDDKWEPSYMGMEHVFQALVAILIRPEPSSAMDHELLNNYHNLSSIYAMKAKCSAKVAAEHFKKLI</sequence>
<reference evidence="2" key="1">
    <citation type="submission" date="2023-03" db="EMBL/GenBank/DDBJ databases">
        <authorList>
            <person name="Steffen K."/>
            <person name="Cardenas P."/>
        </authorList>
    </citation>
    <scope>NUCLEOTIDE SEQUENCE</scope>
</reference>
<feature type="domain" description="UBC core" evidence="1">
    <location>
        <begin position="8"/>
        <end position="169"/>
    </location>
</feature>
<protein>
    <submittedName>
        <fullName evidence="2">Ubiquitin-conjugating enzyme E2 2</fullName>
    </submittedName>
</protein>
<dbReference type="InterPro" id="IPR050113">
    <property type="entry name" value="Ub_conjugating_enzyme"/>
</dbReference>
<dbReference type="InterPro" id="IPR016135">
    <property type="entry name" value="UBQ-conjugating_enzyme/RWD"/>
</dbReference>
<evidence type="ECO:0000313" key="2">
    <source>
        <dbReference type="EMBL" id="CAI8036500.1"/>
    </source>
</evidence>
<accession>A0AA35SUP9</accession>
<evidence type="ECO:0000313" key="3">
    <source>
        <dbReference type="Proteomes" id="UP001174909"/>
    </source>
</evidence>
<name>A0AA35SUP9_GEOBA</name>
<evidence type="ECO:0000259" key="1">
    <source>
        <dbReference type="PROSITE" id="PS50127"/>
    </source>
</evidence>
<dbReference type="Gene3D" id="3.10.110.10">
    <property type="entry name" value="Ubiquitin Conjugating Enzyme"/>
    <property type="match status" value="1"/>
</dbReference>
<organism evidence="2 3">
    <name type="scientific">Geodia barretti</name>
    <name type="common">Barrett's horny sponge</name>
    <dbReference type="NCBI Taxonomy" id="519541"/>
    <lineage>
        <taxon>Eukaryota</taxon>
        <taxon>Metazoa</taxon>
        <taxon>Porifera</taxon>
        <taxon>Demospongiae</taxon>
        <taxon>Heteroscleromorpha</taxon>
        <taxon>Tetractinellida</taxon>
        <taxon>Astrophorina</taxon>
        <taxon>Geodiidae</taxon>
        <taxon>Geodia</taxon>
    </lineage>
</organism>
<dbReference type="PANTHER" id="PTHR24067">
    <property type="entry name" value="UBIQUITIN-CONJUGATING ENZYME E2"/>
    <property type="match status" value="1"/>
</dbReference>
<dbReference type="CDD" id="cd00195">
    <property type="entry name" value="UBCc_UEV"/>
    <property type="match status" value="1"/>
</dbReference>
<keyword evidence="3" id="KW-1185">Reference proteome</keyword>
<dbReference type="Pfam" id="PF00179">
    <property type="entry name" value="UQ_con"/>
    <property type="match status" value="1"/>
</dbReference>
<dbReference type="PROSITE" id="PS50127">
    <property type="entry name" value="UBC_2"/>
    <property type="match status" value="1"/>
</dbReference>
<proteinExistence type="predicted"/>
<dbReference type="Proteomes" id="UP001174909">
    <property type="component" value="Unassembled WGS sequence"/>
</dbReference>
<dbReference type="SMART" id="SM00212">
    <property type="entry name" value="UBCc"/>
    <property type="match status" value="1"/>
</dbReference>
<dbReference type="SUPFAM" id="SSF54495">
    <property type="entry name" value="UBC-like"/>
    <property type="match status" value="1"/>
</dbReference>